<dbReference type="EMBL" id="JAVRIE010000003">
    <property type="protein sequence ID" value="MDT0582630.1"/>
    <property type="molecule type" value="Genomic_DNA"/>
</dbReference>
<protein>
    <recommendedName>
        <fullName evidence="3">Hydrazine synthase alpha subunit middle domain-containing protein</fullName>
    </recommendedName>
</protein>
<comment type="caution">
    <text evidence="4">The sequence shown here is derived from an EMBL/GenBank/DDBJ whole genome shotgun (WGS) entry which is preliminary data.</text>
</comment>
<evidence type="ECO:0000256" key="1">
    <source>
        <dbReference type="SAM" id="MobiDB-lite"/>
    </source>
</evidence>
<proteinExistence type="predicted"/>
<dbReference type="RefSeq" id="WP_311361412.1">
    <property type="nucleotide sequence ID" value="NZ_JAVRIE010000003.1"/>
</dbReference>
<dbReference type="Pfam" id="PF18582">
    <property type="entry name" value="HZS_alpha"/>
    <property type="match status" value="1"/>
</dbReference>
<evidence type="ECO:0000313" key="5">
    <source>
        <dbReference type="Proteomes" id="UP001249020"/>
    </source>
</evidence>
<gene>
    <name evidence="4" type="ORF">RM544_08760</name>
</gene>
<feature type="signal peptide" evidence="2">
    <location>
        <begin position="1"/>
        <end position="18"/>
    </location>
</feature>
<dbReference type="Proteomes" id="UP001249020">
    <property type="component" value="Unassembled WGS sequence"/>
</dbReference>
<keyword evidence="2" id="KW-0732">Signal</keyword>
<sequence>MKVPYILFISLATALLSACGGGSDEGTEVTQPIVEDPPVQQPADPTYEVGGVVSGLSNGQLVLANNMSDEVTLQSEGEFSFTTEYTEGDTFSVAIKTQPNGYSCEVENGSGTVGTNDIDDVSVSCEEVNTPITFHSVGGSVQGLEGSELTLRSSLSEELTVSQNGNFVFSNQFENGSNYQVFLTIQPENHSCTISNANGTVNGSNVSNVLVACESIEEEPQPEPNEYSIGGSVEGLGQSPVVLTNNASDELSISENGSFVFTQLLIDDETYDVSVQTQPTDYTCFVGNGAGTVNGQNINDVAVSCEANEDLFSVGGSISGLNQAEIVLETNLSDVITVDSDGGFSFPASFTDGSNYQVFVQTQPQAQTCGIENASGTINGNNVNNVAVACEDTTHDIVYVRYPNGTDEDPYVDIPQGEHAYDIAGGADLMLLKADGSEVVLVDCDQCSVMDPFISFDGNTVYYSLIVEPTPESASWIYKINLDDTSYTPIRLTFDDGFDSSLYAHNDSPEHDKSSVRSIRDMAPAPLADGRIVFTSNRSALTTFRPGTDALVDGSVQQLYVMDDHDGSANTKELSNLRLLETGNLHLVQHPFQLKDGRIMFSTWQDAATKYNYAMTSLFTIYPDGTNLMQFTEPHDHNKNLDHFATQLPDESIVSGYYYPSFDYGFGILMKYPIASDGPDFLRENIQQTYTWGDQRQKVSSREFDRKESLSITPHTISLDRPAPNLSGKYSMPSIGVRGDMLVAYSAGSVNHFQSVCNGEVNLCEELRSGIYLIKDAANTIITDPAALIKIKDDPNYNEIWPRVVASYFDLYGQDTPDLIGQQPLDSRLEEGEAAGIVGSSSMLNREPLNEDEPDPFKPLTSRERNDGNWRIEGAEAGVFEDSDVYGVRIIVSPPRPFTKPIRKGQNSDDWDLIEQYLESSRLKAVVARYGALHQERWEILGEFPLTNTDSIDQQGNPDTSWAAKVPADTPFLIQTIDKNGMTLVSELTWRGLKPGEKRVDCGGCHAHSIEPLDYESTQSGSNSPITTVANLDLSDPMIQEGIWDLTQGEIPLLDNVGVTKELGHSYGVEYNRDILPIINQNCTSCHTSGGEADMLILDGSGTAQDAYEELTTDSEGKYTFPQVSKYIRTPQARQSLLAWVAWGKRLDGRDNQDRDDDVDYPANHPTINLTDAEKRNIARWIDLGSPIDFPELQIDGGVGFRYTDDYQLPVVNIHRPFSGSNDDNTAIIGLADAKSGIDWETVLITVYPISNPSDITVIATYDRSTTGVITFELPSLSENQDHVLSLQVKDLEGNANIQTVRFSLD</sequence>
<evidence type="ECO:0000259" key="3">
    <source>
        <dbReference type="Pfam" id="PF18582"/>
    </source>
</evidence>
<dbReference type="PROSITE" id="PS51257">
    <property type="entry name" value="PROKAR_LIPOPROTEIN"/>
    <property type="match status" value="1"/>
</dbReference>
<dbReference type="SUPFAM" id="SSF82171">
    <property type="entry name" value="DPP6 N-terminal domain-like"/>
    <property type="match status" value="1"/>
</dbReference>
<feature type="domain" description="Hydrazine synthase alpha subunit middle" evidence="3">
    <location>
        <begin position="957"/>
        <end position="1006"/>
    </location>
</feature>
<feature type="chain" id="PRO_5043544182" description="Hydrazine synthase alpha subunit middle domain-containing protein" evidence="2">
    <location>
        <begin position="19"/>
        <end position="1306"/>
    </location>
</feature>
<accession>A0AAW8R457</accession>
<reference evidence="4 5" key="1">
    <citation type="submission" date="2023-09" db="EMBL/GenBank/DDBJ databases">
        <authorList>
            <person name="Rey-Velasco X."/>
        </authorList>
    </citation>
    <scope>NUCLEOTIDE SEQUENCE [LARGE SCALE GENOMIC DNA]</scope>
    <source>
        <strain evidence="4 5">W409</strain>
    </source>
</reference>
<feature type="region of interest" description="Disordered" evidence="1">
    <location>
        <begin position="844"/>
        <end position="865"/>
    </location>
</feature>
<dbReference type="InterPro" id="IPR040698">
    <property type="entry name" value="HZS_alpha_mid"/>
</dbReference>
<name>A0AAW8R457_9ALTE</name>
<evidence type="ECO:0000256" key="2">
    <source>
        <dbReference type="SAM" id="SignalP"/>
    </source>
</evidence>
<dbReference type="SUPFAM" id="SSF48695">
    <property type="entry name" value="Multiheme cytochromes"/>
    <property type="match status" value="1"/>
</dbReference>
<evidence type="ECO:0000313" key="4">
    <source>
        <dbReference type="EMBL" id="MDT0582630.1"/>
    </source>
</evidence>
<organism evidence="4 5">
    <name type="scientific">Brumicola blandensis</name>
    <dbReference type="NCBI Taxonomy" id="3075611"/>
    <lineage>
        <taxon>Bacteria</taxon>
        <taxon>Pseudomonadati</taxon>
        <taxon>Pseudomonadota</taxon>
        <taxon>Gammaproteobacteria</taxon>
        <taxon>Alteromonadales</taxon>
        <taxon>Alteromonadaceae</taxon>
        <taxon>Brumicola</taxon>
    </lineage>
</organism>
<keyword evidence="5" id="KW-1185">Reference proteome</keyword>
<dbReference type="InterPro" id="IPR036280">
    <property type="entry name" value="Multihaem_cyt_sf"/>
</dbReference>